<dbReference type="SUPFAM" id="SSF55545">
    <property type="entry name" value="beta-N-acetylhexosaminidase-like domain"/>
    <property type="match status" value="1"/>
</dbReference>
<dbReference type="PANTHER" id="PTHR22600">
    <property type="entry name" value="BETA-HEXOSAMINIDASE"/>
    <property type="match status" value="1"/>
</dbReference>
<dbReference type="GO" id="GO:0004563">
    <property type="term" value="F:beta-N-acetylhexosaminidase activity"/>
    <property type="evidence" value="ECO:0007669"/>
    <property type="project" value="UniProtKB-EC"/>
</dbReference>
<dbReference type="GO" id="GO:0016020">
    <property type="term" value="C:membrane"/>
    <property type="evidence" value="ECO:0007669"/>
    <property type="project" value="TreeGrafter"/>
</dbReference>
<gene>
    <name evidence="10" type="ORF">AMR76_14560</name>
</gene>
<dbReference type="Gene3D" id="3.30.379.10">
    <property type="entry name" value="Chitobiase/beta-hexosaminidase domain 2-like"/>
    <property type="match status" value="1"/>
</dbReference>
<dbReference type="Proteomes" id="UP000051221">
    <property type="component" value="Unassembled WGS sequence"/>
</dbReference>
<evidence type="ECO:0000256" key="3">
    <source>
        <dbReference type="ARBA" id="ARBA00012663"/>
    </source>
</evidence>
<evidence type="ECO:0000313" key="11">
    <source>
        <dbReference type="Proteomes" id="UP000051221"/>
    </source>
</evidence>
<dbReference type="PRINTS" id="PR00738">
    <property type="entry name" value="GLHYDRLASE20"/>
</dbReference>
<dbReference type="SUPFAM" id="SSF49384">
    <property type="entry name" value="Carbohydrate-binding domain"/>
    <property type="match status" value="1"/>
</dbReference>
<dbReference type="InterPro" id="IPR017853">
    <property type="entry name" value="GH"/>
</dbReference>
<dbReference type="InterPro" id="IPR013783">
    <property type="entry name" value="Ig-like_fold"/>
</dbReference>
<keyword evidence="11" id="KW-1185">Reference proteome</keyword>
<dbReference type="GO" id="GO:0030247">
    <property type="term" value="F:polysaccharide binding"/>
    <property type="evidence" value="ECO:0007669"/>
    <property type="project" value="InterPro"/>
</dbReference>
<evidence type="ECO:0000259" key="9">
    <source>
        <dbReference type="SMART" id="SM01081"/>
    </source>
</evidence>
<dbReference type="CDD" id="cd02847">
    <property type="entry name" value="E_set_Chitobiase_C"/>
    <property type="match status" value="1"/>
</dbReference>
<comment type="similarity">
    <text evidence="2">Belongs to the glycosyl hydrolase 20 family.</text>
</comment>
<dbReference type="GO" id="GO:0005975">
    <property type="term" value="P:carbohydrate metabolic process"/>
    <property type="evidence" value="ECO:0007669"/>
    <property type="project" value="InterPro"/>
</dbReference>
<evidence type="ECO:0000313" key="10">
    <source>
        <dbReference type="EMBL" id="KQH85123.1"/>
    </source>
</evidence>
<keyword evidence="4" id="KW-0378">Hydrolase</keyword>
<evidence type="ECO:0000256" key="6">
    <source>
        <dbReference type="ARBA" id="ARBA00030512"/>
    </source>
</evidence>
<dbReference type="SUPFAM" id="SSF51445">
    <property type="entry name" value="(Trans)glycosidases"/>
    <property type="match status" value="1"/>
</dbReference>
<dbReference type="InterPro" id="IPR015882">
    <property type="entry name" value="HEX_bac_N"/>
</dbReference>
<dbReference type="InterPro" id="IPR025705">
    <property type="entry name" value="Beta_hexosaminidase_sua/sub"/>
</dbReference>
<dbReference type="InterPro" id="IPR015883">
    <property type="entry name" value="Glyco_hydro_20_cat"/>
</dbReference>
<dbReference type="AlphaFoldDB" id="A0A0Q2SCH3"/>
<dbReference type="InterPro" id="IPR012291">
    <property type="entry name" value="CBM2_carb-bd_dom_sf"/>
</dbReference>
<accession>A0A0Q2SCH3</accession>
<sequence length="883" mass="97273">MLKKSIIAGAVVATLAGCSMTNSSTQSVVNLLANNLDIHYTVLTNHGADDGLGCQELGAEWASCNKVNMTLVNQGQAIDSKDWAIYFHSIRMILDVGNDQFKITRLTGDLHKLEPTDKFDGFAANETVVVPLIGEFWQLFETDFIPGAFVTAPNAEPKRIVSLDTEDVAQFVRGLEGDNLKRTPDDNNIFATAATRFAKNQDVTLQDVSSALIPTPTHITAQTGVVSIAQGIAWNSQVLDSAQNAALAERASLLGVNLNGSLATDVRIEPTAFSGDMAKSGAYTLQVTANGITIRAFDEAGAFYAMQSVLGLVDIANADHLPLVTVEDAPRFDYRGIMVDVARNFHSKQAILATLDQMAAYKMNKLHLHLTDDEGWRLEIPGLPELTDIGSQRCLDLTETTCLLPQLGSGPDTNNFGSGYFSKADYVEILKYAKARHIEVIPEIDMPAHARAAVVSMEARYQRLMNEGNEVAANEYRLMDPNDTSNVTTVQFYNRQSFINPCLDSSERFVDKVIAEVAAMHKEAGTPLTTWHFGGDEAKNIKLAAGYQDINTAEPVSWKGSIDLSQQDKPFAKSPQCQALIASGEVSDFAHLPSHFAEQVSKQVKNHGIPHFQAWQDGLKYSDSAQSFATESTRVNFWDVLYWGGTSSAYEFAQKGYDVIVSNPDYVYMDMPYEVDPKESGYYWATRATDTRKMFGFAPENLPQNAETSLDRDGNGFTGKGEFNGKPFLGLSAQLWSEVVRTDEQYEYMVFPRVLAAAERAWHRASWENDYKVGVEYSQETQLVNQSALNADWNRFANVLGQRELAKMEKAGIDYRLPVPGATIENGHLAMNVQFPGVTLQYSLDGEQWLNYDAANAPEVTGTVWIRSLSASGERASRVTTLN</sequence>
<dbReference type="Pfam" id="PF02838">
    <property type="entry name" value="Glyco_hydro_20b"/>
    <property type="match status" value="1"/>
</dbReference>
<dbReference type="Pfam" id="PF03173">
    <property type="entry name" value="CHB_HEX"/>
    <property type="match status" value="1"/>
</dbReference>
<dbReference type="CDD" id="cd06569">
    <property type="entry name" value="GH20_Sm-chitobiase-like"/>
    <property type="match status" value="1"/>
</dbReference>
<dbReference type="PROSITE" id="PS51257">
    <property type="entry name" value="PROKAR_LIPOPROTEIN"/>
    <property type="match status" value="1"/>
</dbReference>
<reference evidence="10 11" key="1">
    <citation type="submission" date="2015-08" db="EMBL/GenBank/DDBJ databases">
        <title>Antibacterial properties of a collection of Vibrionaceae strains.</title>
        <authorList>
            <person name="Giubergia S."/>
        </authorList>
    </citation>
    <scope>NUCLEOTIDE SEQUENCE [LARGE SCALE GENOMIC DNA]</scope>
    <source>
        <strain evidence="10 11">S0821</strain>
    </source>
</reference>
<feature type="active site" description="Proton donor" evidence="8">
    <location>
        <position position="537"/>
    </location>
</feature>
<dbReference type="InterPro" id="IPR029018">
    <property type="entry name" value="Hex-like_dom2"/>
</dbReference>
<comment type="caution">
    <text evidence="10">The sequence shown here is derived from an EMBL/GenBank/DDBJ whole genome shotgun (WGS) entry which is preliminary data.</text>
</comment>
<dbReference type="InterPro" id="IPR008965">
    <property type="entry name" value="CBM2/CBM3_carb-bd_dom_sf"/>
</dbReference>
<dbReference type="Gene3D" id="2.60.40.10">
    <property type="entry name" value="Immunoglobulins"/>
    <property type="match status" value="1"/>
</dbReference>
<evidence type="ECO:0000256" key="1">
    <source>
        <dbReference type="ARBA" id="ARBA00001231"/>
    </source>
</evidence>
<evidence type="ECO:0000256" key="7">
    <source>
        <dbReference type="ARBA" id="ARBA00033000"/>
    </source>
</evidence>
<dbReference type="InParanoid" id="A0A0Q2SCH3"/>
<keyword evidence="5" id="KW-0326">Glycosidase</keyword>
<dbReference type="InterPro" id="IPR014756">
    <property type="entry name" value="Ig_E-set"/>
</dbReference>
<organism evidence="10 11">
    <name type="scientific">Vibrio furnissii</name>
    <dbReference type="NCBI Taxonomy" id="29494"/>
    <lineage>
        <taxon>Bacteria</taxon>
        <taxon>Pseudomonadati</taxon>
        <taxon>Pseudomonadota</taxon>
        <taxon>Gammaproteobacteria</taxon>
        <taxon>Vibrionales</taxon>
        <taxon>Vibrionaceae</taxon>
        <taxon>Vibrio</taxon>
    </lineage>
</organism>
<protein>
    <recommendedName>
        <fullName evidence="3">beta-N-acetylhexosaminidase</fullName>
        <ecNumber evidence="3">3.2.1.52</ecNumber>
    </recommendedName>
    <alternativeName>
        <fullName evidence="6">Beta-N-acetylhexosaminidase</fullName>
    </alternativeName>
    <alternativeName>
        <fullName evidence="7">N-acetyl-beta-glucosaminidase</fullName>
    </alternativeName>
</protein>
<feature type="domain" description="Chitobiase/beta-hexosaminidases N-terminal" evidence="9">
    <location>
        <begin position="34"/>
        <end position="195"/>
    </location>
</feature>
<dbReference type="Gene3D" id="2.60.40.290">
    <property type="match status" value="1"/>
</dbReference>
<proteinExistence type="inferred from homology"/>
<dbReference type="InterPro" id="IPR004866">
    <property type="entry name" value="CHB/HEX_N_dom"/>
</dbReference>
<evidence type="ECO:0000256" key="4">
    <source>
        <dbReference type="ARBA" id="ARBA00022801"/>
    </source>
</evidence>
<dbReference type="RefSeq" id="WP_055466471.1">
    <property type="nucleotide sequence ID" value="NZ_LKHS01000013.1"/>
</dbReference>
<dbReference type="Pfam" id="PF03174">
    <property type="entry name" value="CHB_HEX_C"/>
    <property type="match status" value="1"/>
</dbReference>
<dbReference type="EMBL" id="LKHS01000013">
    <property type="protein sequence ID" value="KQH85123.1"/>
    <property type="molecule type" value="Genomic_DNA"/>
</dbReference>
<dbReference type="PANTHER" id="PTHR22600:SF57">
    <property type="entry name" value="BETA-N-ACETYLHEXOSAMINIDASE"/>
    <property type="match status" value="1"/>
</dbReference>
<evidence type="ECO:0000256" key="2">
    <source>
        <dbReference type="ARBA" id="ARBA00006285"/>
    </source>
</evidence>
<dbReference type="GO" id="GO:0030203">
    <property type="term" value="P:glycosaminoglycan metabolic process"/>
    <property type="evidence" value="ECO:0007669"/>
    <property type="project" value="TreeGrafter"/>
</dbReference>
<dbReference type="SMART" id="SM01081">
    <property type="entry name" value="CHB_HEX"/>
    <property type="match status" value="1"/>
</dbReference>
<comment type="catalytic activity">
    <reaction evidence="1">
        <text>Hydrolysis of terminal non-reducing N-acetyl-D-hexosamine residues in N-acetyl-beta-D-hexosaminides.</text>
        <dbReference type="EC" id="3.2.1.52"/>
    </reaction>
</comment>
<evidence type="ECO:0000256" key="8">
    <source>
        <dbReference type="PIRSR" id="PIRSR625705-1"/>
    </source>
</evidence>
<evidence type="ECO:0000256" key="5">
    <source>
        <dbReference type="ARBA" id="ARBA00023295"/>
    </source>
</evidence>
<name>A0A0Q2SCH3_VIBFU</name>
<dbReference type="FunFam" id="3.20.20.80:FF:000216">
    <property type="entry name" value="Beta-N-acetylhexosaminidase"/>
    <property type="match status" value="1"/>
</dbReference>
<dbReference type="SUPFAM" id="SSF81296">
    <property type="entry name" value="E set domains"/>
    <property type="match status" value="1"/>
</dbReference>
<dbReference type="Pfam" id="PF00728">
    <property type="entry name" value="Glyco_hydro_20"/>
    <property type="match status" value="1"/>
</dbReference>
<dbReference type="Gene3D" id="3.20.20.80">
    <property type="entry name" value="Glycosidases"/>
    <property type="match status" value="1"/>
</dbReference>
<dbReference type="EC" id="3.2.1.52" evidence="3"/>
<dbReference type="InterPro" id="IPR004867">
    <property type="entry name" value="CHB_C_dom"/>
</dbReference>